<dbReference type="AlphaFoldDB" id="A0A8S4BXK0"/>
<protein>
    <submittedName>
        <fullName evidence="1">Uncharacterized protein</fullName>
    </submittedName>
</protein>
<proteinExistence type="predicted"/>
<sequence>MDTSLDSAIYGEHRHGYEYEDLYDTTEGLSGV</sequence>
<accession>A0A8S4BXK0</accession>
<dbReference type="EMBL" id="CAJVAF010000354">
    <property type="protein sequence ID" value="CAG7600433.1"/>
    <property type="molecule type" value="Genomic_DNA"/>
</dbReference>
<comment type="caution">
    <text evidence="1">The sequence shown here is derived from an EMBL/GenBank/DDBJ whole genome shotgun (WGS) entry which is preliminary data.</text>
</comment>
<dbReference type="Proteomes" id="UP000837675">
    <property type="component" value="Unassembled WGS sequence"/>
</dbReference>
<evidence type="ECO:0000313" key="1">
    <source>
        <dbReference type="EMBL" id="CAG7600433.1"/>
    </source>
</evidence>
<gene>
    <name evidence="1" type="ORF">MHYMCMPASI_01179</name>
</gene>
<keyword evidence="2" id="KW-1185">Reference proteome</keyword>
<organism evidence="1 2">
    <name type="scientific">Hyalomma marginatum</name>
    <dbReference type="NCBI Taxonomy" id="34627"/>
    <lineage>
        <taxon>Eukaryota</taxon>
        <taxon>Metazoa</taxon>
        <taxon>Ecdysozoa</taxon>
        <taxon>Arthropoda</taxon>
        <taxon>Chelicerata</taxon>
        <taxon>Arachnida</taxon>
        <taxon>Acari</taxon>
        <taxon>Parasitiformes</taxon>
        <taxon>Ixodida</taxon>
        <taxon>Ixodoidea</taxon>
        <taxon>Ixodidae</taxon>
        <taxon>Hyalomminae</taxon>
        <taxon>Hyalomma</taxon>
    </lineage>
</organism>
<evidence type="ECO:0000313" key="2">
    <source>
        <dbReference type="Proteomes" id="UP000837675"/>
    </source>
</evidence>
<reference evidence="1" key="1">
    <citation type="submission" date="2021-06" db="EMBL/GenBank/DDBJ databases">
        <authorList>
            <person name="Nardi T."/>
            <person name="Nardi T."/>
        </authorList>
    </citation>
    <scope>NUCLEOTIDE SEQUENCE</scope>
</reference>
<name>A0A8S4BXK0_9ACAR</name>